<comment type="caution">
    <text evidence="3">The sequence shown here is derived from an EMBL/GenBank/DDBJ whole genome shotgun (WGS) entry which is preliminary data.</text>
</comment>
<dbReference type="RefSeq" id="WP_253758421.1">
    <property type="nucleotide sequence ID" value="NZ_BAABKA010000005.1"/>
</dbReference>
<gene>
    <name evidence="3" type="ORF">HD597_012291</name>
</gene>
<dbReference type="Pfam" id="PF20906">
    <property type="entry name" value="S-Me-THD_C"/>
    <property type="match status" value="1"/>
</dbReference>
<dbReference type="InterPro" id="IPR027479">
    <property type="entry name" value="S-Me-THD_N_sf"/>
</dbReference>
<dbReference type="InterPro" id="IPR010318">
    <property type="entry name" value="S-Me-THD_N"/>
</dbReference>
<accession>A0A9X2GUC1</accession>
<dbReference type="Pfam" id="PF06032">
    <property type="entry name" value="S-Me-THD_N"/>
    <property type="match status" value="1"/>
</dbReference>
<dbReference type="Gene3D" id="2.40.390.10">
    <property type="entry name" value="CV3147-like"/>
    <property type="match status" value="1"/>
</dbReference>
<evidence type="ECO:0000259" key="1">
    <source>
        <dbReference type="Pfam" id="PF06032"/>
    </source>
</evidence>
<evidence type="ECO:0000313" key="3">
    <source>
        <dbReference type="EMBL" id="MCP2365271.1"/>
    </source>
</evidence>
<reference evidence="3" key="1">
    <citation type="submission" date="2022-06" db="EMBL/GenBank/DDBJ databases">
        <title>Sequencing the genomes of 1000 actinobacteria strains.</title>
        <authorList>
            <person name="Klenk H.-P."/>
        </authorList>
    </citation>
    <scope>NUCLEOTIDE SEQUENCE</scope>
    <source>
        <strain evidence="3">DSM 46694</strain>
    </source>
</reference>
<keyword evidence="4" id="KW-1185">Reference proteome</keyword>
<sequence length="351" mass="36754">MNDIPALARGCAVLGTGGGGDVRTGSLAAIRAIREYGPVPLLTLGDLPADALILPLSGIGAPTVSHEMIHGEDEPKRIAEEAERIFGRPPGAIMSSEIGGANGVAPVAWAAQLGVPLLDADGMGRAFPEVQMVSMYVAGIPADLVIMSDVAGNVVTIRPVDGLWSERIARAVCVAAGSHALMSDYLLTAGRARGAVIEGTVTRALEIGRATEGTADPLGALRDRLGAARLITGKLTDVERRTTGGFVRGTATIEGTGDDRGRRLSLELQNENLVAIEDGRVRAMVPDLITVVDTETAAAVQTEGLRYGQRVTVLAWPCDPLWRTPRGLETAGPRAFGYDLDYVPVEELSHG</sequence>
<organism evidence="3 4">
    <name type="scientific">Nonomuraea thailandensis</name>
    <dbReference type="NCBI Taxonomy" id="1188745"/>
    <lineage>
        <taxon>Bacteria</taxon>
        <taxon>Bacillati</taxon>
        <taxon>Actinomycetota</taxon>
        <taxon>Actinomycetes</taxon>
        <taxon>Streptosporangiales</taxon>
        <taxon>Streptosporangiaceae</taxon>
        <taxon>Nonomuraea</taxon>
    </lineage>
</organism>
<evidence type="ECO:0000259" key="2">
    <source>
        <dbReference type="Pfam" id="PF20906"/>
    </source>
</evidence>
<feature type="domain" description="S-Me-THD N-terminal" evidence="1">
    <location>
        <begin position="3"/>
        <end position="157"/>
    </location>
</feature>
<proteinExistence type="predicted"/>
<protein>
    <submittedName>
        <fullName evidence="3">DUF917 family protein</fullName>
    </submittedName>
</protein>
<name>A0A9X2GUC1_9ACTN</name>
<evidence type="ECO:0000313" key="4">
    <source>
        <dbReference type="Proteomes" id="UP001139648"/>
    </source>
</evidence>
<dbReference type="AlphaFoldDB" id="A0A9X2GUC1"/>
<dbReference type="InterPro" id="IPR024071">
    <property type="entry name" value="S-Me-THD_C_sf"/>
</dbReference>
<feature type="domain" description="S-Me-THD-like C-terminal" evidence="2">
    <location>
        <begin position="162"/>
        <end position="345"/>
    </location>
</feature>
<dbReference type="Gene3D" id="3.40.1610.10">
    <property type="entry name" value="CV3147-like domain"/>
    <property type="match status" value="1"/>
</dbReference>
<dbReference type="Proteomes" id="UP001139648">
    <property type="component" value="Unassembled WGS sequence"/>
</dbReference>
<dbReference type="InterPro" id="IPR048350">
    <property type="entry name" value="S-Me-THD-like_C"/>
</dbReference>
<dbReference type="SUPFAM" id="SSF160991">
    <property type="entry name" value="CV3147-like"/>
    <property type="match status" value="1"/>
</dbReference>
<dbReference type="EMBL" id="JAMZEB010000002">
    <property type="protein sequence ID" value="MCP2365271.1"/>
    <property type="molecule type" value="Genomic_DNA"/>
</dbReference>